<dbReference type="InterPro" id="IPR035965">
    <property type="entry name" value="PAS-like_dom_sf"/>
</dbReference>
<evidence type="ECO:0000256" key="3">
    <source>
        <dbReference type="ARBA" id="ARBA00022553"/>
    </source>
</evidence>
<evidence type="ECO:0000256" key="1">
    <source>
        <dbReference type="ARBA" id="ARBA00000085"/>
    </source>
</evidence>
<evidence type="ECO:0000259" key="8">
    <source>
        <dbReference type="PROSITE" id="PS50109"/>
    </source>
</evidence>
<dbReference type="Pfam" id="PF08448">
    <property type="entry name" value="PAS_4"/>
    <property type="match status" value="3"/>
</dbReference>
<proteinExistence type="predicted"/>
<keyword evidence="5 12" id="KW-0418">Kinase</keyword>
<dbReference type="PRINTS" id="PR00344">
    <property type="entry name" value="BCTRLSENSOR"/>
</dbReference>
<reference evidence="12" key="1">
    <citation type="journal article" date="2016" name="Front. Microbiol.">
        <title>Genome Sequence of the Piezophilic, Mesophilic Sulfate-Reducing Bacterium Desulfovibrio indicus J2T.</title>
        <authorList>
            <person name="Cao J."/>
            <person name="Maignien L."/>
            <person name="Shao Z."/>
            <person name="Alain K."/>
            <person name="Jebbar M."/>
        </authorList>
    </citation>
    <scope>NUCLEOTIDE SEQUENCE</scope>
    <source>
        <strain evidence="12">DSM 16372</strain>
    </source>
</reference>
<dbReference type="SUPFAM" id="SSF55781">
    <property type="entry name" value="GAF domain-like"/>
    <property type="match status" value="1"/>
</dbReference>
<feature type="coiled-coil region" evidence="7">
    <location>
        <begin position="464"/>
        <end position="491"/>
    </location>
</feature>
<dbReference type="Gene3D" id="3.30.450.20">
    <property type="entry name" value="PAS domain"/>
    <property type="match status" value="3"/>
</dbReference>
<evidence type="ECO:0000313" key="13">
    <source>
        <dbReference type="Proteomes" id="UP001055247"/>
    </source>
</evidence>
<dbReference type="PROSITE" id="PS50110">
    <property type="entry name" value="RESPONSE_REGULATORY"/>
    <property type="match status" value="1"/>
</dbReference>
<reference evidence="12" key="2">
    <citation type="submission" date="2021-08" db="EMBL/GenBank/DDBJ databases">
        <authorList>
            <person name="Tani A."/>
            <person name="Ola A."/>
            <person name="Ogura Y."/>
            <person name="Katsura K."/>
            <person name="Hayashi T."/>
        </authorList>
    </citation>
    <scope>NUCLEOTIDE SEQUENCE</scope>
    <source>
        <strain evidence="12">DSM 16372</strain>
    </source>
</reference>
<dbReference type="GO" id="GO:0000155">
    <property type="term" value="F:phosphorelay sensor kinase activity"/>
    <property type="evidence" value="ECO:0007669"/>
    <property type="project" value="InterPro"/>
</dbReference>
<dbReference type="InterPro" id="IPR000700">
    <property type="entry name" value="PAS-assoc_C"/>
</dbReference>
<sequence length="1011" mass="109952">MYGRSTATTCVPGFLLGGGEMGSLIRAHDWDTSALGAPSTWPQSLATLAGVMLGSEQPVCVIWGPDRRLLYNDPYARLLGDRHPAALGRDYLDVWHDLRDVLEPVLDAARAGHAVRSVDVEHVLGRGDGGHEARFRPAYAPVRDAAGDVDGLYGTCTGIPDRAPAAHDRVEPDLSFRPNEERQSFLLDLSDRLRPLTSSAEIVEMASRRLGERVGASRVFYAEIGGSLMKVEQEYVHGVDSIVGEHSLAAFGPDLLAAYRDDAVVAVEDVASDPRFNVEARAGLRSRQVGAFVDVVLFRGEEWVGLLAVQSAVARAWTSSEGNLIREVGERVKAAIERARAESALRQSEEHLAAIFAGATVGLSEVDADGRFVRVNTELCRILGRPADALLRLGIADVTDPAHVRQSLETIAQVVDAGQTSALDKLYRRPDGTPVWANSSIRRLDDAQGRFKTLLVVTVDLSQRREAEQRLAESERRLQHLNETLELQVSERTAERNLFATIVERTDVMVMAADLDYNILAINKANADEFERIYGVRPRVGDNMLDLLADQPEHQAQVRAGWGRGLAGEEITFVQEFGASERVRPAYEISFRTLRNARGERTGCYQFVMDVTERLRGQAELVQAQEALRQSQKLEAVGQLTGGVAHDFNNLLTIIRSSVDFLRRPDLPEARKRRYLDAVSDTVDRAAKLTGQLLAFARRQALKPEVFSVGQRVRAIAEMLDTLTGARVQVLIEVPDSSCHVRADVSQFETALVNMAVNARDAMDGEGTLILRVTCGAALPAVRGHAGSAAPFVAVSLTDTGTGIPPDRIGRIFEPFFTTKEVGKGTGLGLSQVFGFAKQSGGDVDVRSTVGHGTTFTLYLPEVAVSDLSPDMRVQDVEPAPLGSGQRILVVEDNVGVGQFATQILKDLGYRTAWAGNAEQALDKLGRDGGGFDLVFSDVVMPGMGGVALARELQRRLPHLPVVLTSGYSHVLAQESDHGFELLHKPYSADQLGRILHQALGIQARLASPAA</sequence>
<dbReference type="SMART" id="SM00387">
    <property type="entry name" value="HATPase_c"/>
    <property type="match status" value="1"/>
</dbReference>
<dbReference type="Gene3D" id="1.10.287.130">
    <property type="match status" value="1"/>
</dbReference>
<dbReference type="SUPFAM" id="SSF55874">
    <property type="entry name" value="ATPase domain of HSP90 chaperone/DNA topoisomerase II/histidine kinase"/>
    <property type="match status" value="1"/>
</dbReference>
<dbReference type="SMART" id="SM00091">
    <property type="entry name" value="PAS"/>
    <property type="match status" value="3"/>
</dbReference>
<accession>A0AAV4ZQJ4</accession>
<dbReference type="SUPFAM" id="SSF47384">
    <property type="entry name" value="Homodimeric domain of signal transducing histidine kinase"/>
    <property type="match status" value="1"/>
</dbReference>
<evidence type="ECO:0000256" key="7">
    <source>
        <dbReference type="SAM" id="Coils"/>
    </source>
</evidence>
<dbReference type="InterPro" id="IPR003661">
    <property type="entry name" value="HisK_dim/P_dom"/>
</dbReference>
<organism evidence="12 13">
    <name type="scientific">Methylobacterium hispanicum</name>
    <dbReference type="NCBI Taxonomy" id="270350"/>
    <lineage>
        <taxon>Bacteria</taxon>
        <taxon>Pseudomonadati</taxon>
        <taxon>Pseudomonadota</taxon>
        <taxon>Alphaproteobacteria</taxon>
        <taxon>Hyphomicrobiales</taxon>
        <taxon>Methylobacteriaceae</taxon>
        <taxon>Methylobacterium</taxon>
    </lineage>
</organism>
<dbReference type="Pfam" id="PF02518">
    <property type="entry name" value="HATPase_c"/>
    <property type="match status" value="1"/>
</dbReference>
<dbReference type="Pfam" id="PF00512">
    <property type="entry name" value="HisKA"/>
    <property type="match status" value="1"/>
</dbReference>
<gene>
    <name evidence="12" type="primary">rcsC_24</name>
    <name evidence="12" type="ORF">BHAOGJBA_3681</name>
</gene>
<dbReference type="PROSITE" id="PS50113">
    <property type="entry name" value="PAC"/>
    <property type="match status" value="1"/>
</dbReference>
<evidence type="ECO:0000259" key="11">
    <source>
        <dbReference type="PROSITE" id="PS50113"/>
    </source>
</evidence>
<dbReference type="Pfam" id="PF01590">
    <property type="entry name" value="GAF"/>
    <property type="match status" value="1"/>
</dbReference>
<dbReference type="Pfam" id="PF00072">
    <property type="entry name" value="Response_reg"/>
    <property type="match status" value="1"/>
</dbReference>
<comment type="catalytic activity">
    <reaction evidence="1">
        <text>ATP + protein L-histidine = ADP + protein N-phospho-L-histidine.</text>
        <dbReference type="EC" id="2.7.13.3"/>
    </reaction>
</comment>
<dbReference type="NCBIfam" id="TIGR00229">
    <property type="entry name" value="sensory_box"/>
    <property type="match status" value="1"/>
</dbReference>
<comment type="caution">
    <text evidence="12">The sequence shown here is derived from an EMBL/GenBank/DDBJ whole genome shotgun (WGS) entry which is preliminary data.</text>
</comment>
<dbReference type="InterPro" id="IPR013656">
    <property type="entry name" value="PAS_4"/>
</dbReference>
<dbReference type="PROSITE" id="PS50109">
    <property type="entry name" value="HIS_KIN"/>
    <property type="match status" value="1"/>
</dbReference>
<feature type="domain" description="Histidine kinase" evidence="8">
    <location>
        <begin position="643"/>
        <end position="864"/>
    </location>
</feature>
<feature type="domain" description="PAS" evidence="10">
    <location>
        <begin position="348"/>
        <end position="418"/>
    </location>
</feature>
<dbReference type="InterPro" id="IPR000014">
    <property type="entry name" value="PAS"/>
</dbReference>
<evidence type="ECO:0000259" key="9">
    <source>
        <dbReference type="PROSITE" id="PS50110"/>
    </source>
</evidence>
<evidence type="ECO:0000256" key="5">
    <source>
        <dbReference type="ARBA" id="ARBA00022777"/>
    </source>
</evidence>
<dbReference type="SMART" id="SM00065">
    <property type="entry name" value="GAF"/>
    <property type="match status" value="1"/>
</dbReference>
<dbReference type="InterPro" id="IPR011006">
    <property type="entry name" value="CheY-like_superfamily"/>
</dbReference>
<dbReference type="Gene3D" id="3.40.50.2300">
    <property type="match status" value="1"/>
</dbReference>
<dbReference type="InterPro" id="IPR003018">
    <property type="entry name" value="GAF"/>
</dbReference>
<dbReference type="PROSITE" id="PS50112">
    <property type="entry name" value="PAS"/>
    <property type="match status" value="1"/>
</dbReference>
<evidence type="ECO:0000256" key="6">
    <source>
        <dbReference type="PROSITE-ProRule" id="PRU00169"/>
    </source>
</evidence>
<keyword evidence="4" id="KW-0808">Transferase</keyword>
<evidence type="ECO:0000256" key="4">
    <source>
        <dbReference type="ARBA" id="ARBA00022679"/>
    </source>
</evidence>
<dbReference type="Gene3D" id="3.30.450.40">
    <property type="match status" value="1"/>
</dbReference>
<dbReference type="SUPFAM" id="SSF52172">
    <property type="entry name" value="CheY-like"/>
    <property type="match status" value="1"/>
</dbReference>
<feature type="modified residue" description="4-aspartylphosphate" evidence="6">
    <location>
        <position position="938"/>
    </location>
</feature>
<dbReference type="EMBL" id="BPQO01000016">
    <property type="protein sequence ID" value="GJD90146.1"/>
    <property type="molecule type" value="Genomic_DNA"/>
</dbReference>
<feature type="domain" description="Response regulatory" evidence="9">
    <location>
        <begin position="887"/>
        <end position="1000"/>
    </location>
</feature>
<name>A0AAV4ZQJ4_9HYPH</name>
<dbReference type="Gene3D" id="3.30.565.10">
    <property type="entry name" value="Histidine kinase-like ATPase, C-terminal domain"/>
    <property type="match status" value="1"/>
</dbReference>
<evidence type="ECO:0000256" key="2">
    <source>
        <dbReference type="ARBA" id="ARBA00012438"/>
    </source>
</evidence>
<dbReference type="SUPFAM" id="SSF55785">
    <property type="entry name" value="PYP-like sensor domain (PAS domain)"/>
    <property type="match status" value="3"/>
</dbReference>
<dbReference type="CDD" id="cd00082">
    <property type="entry name" value="HisKA"/>
    <property type="match status" value="1"/>
</dbReference>
<dbReference type="InterPro" id="IPR005467">
    <property type="entry name" value="His_kinase_dom"/>
</dbReference>
<dbReference type="SMART" id="SM00448">
    <property type="entry name" value="REC"/>
    <property type="match status" value="1"/>
</dbReference>
<dbReference type="InterPro" id="IPR003594">
    <property type="entry name" value="HATPase_dom"/>
</dbReference>
<dbReference type="InterPro" id="IPR001789">
    <property type="entry name" value="Sig_transdc_resp-reg_receiver"/>
</dbReference>
<dbReference type="EC" id="2.7.13.3" evidence="2"/>
<keyword evidence="7" id="KW-0175">Coiled coil</keyword>
<dbReference type="CDD" id="cd00130">
    <property type="entry name" value="PAS"/>
    <property type="match status" value="2"/>
</dbReference>
<dbReference type="InterPro" id="IPR029016">
    <property type="entry name" value="GAF-like_dom_sf"/>
</dbReference>
<dbReference type="PANTHER" id="PTHR43065">
    <property type="entry name" value="SENSOR HISTIDINE KINASE"/>
    <property type="match status" value="1"/>
</dbReference>
<dbReference type="AlphaFoldDB" id="A0AAV4ZQJ4"/>
<dbReference type="InterPro" id="IPR004358">
    <property type="entry name" value="Sig_transdc_His_kin-like_C"/>
</dbReference>
<keyword evidence="13" id="KW-1185">Reference proteome</keyword>
<evidence type="ECO:0000259" key="10">
    <source>
        <dbReference type="PROSITE" id="PS50112"/>
    </source>
</evidence>
<dbReference type="InterPro" id="IPR036890">
    <property type="entry name" value="HATPase_C_sf"/>
</dbReference>
<keyword evidence="3 6" id="KW-0597">Phosphoprotein</keyword>
<dbReference type="InterPro" id="IPR036097">
    <property type="entry name" value="HisK_dim/P_sf"/>
</dbReference>
<protein>
    <recommendedName>
        <fullName evidence="2">histidine kinase</fullName>
        <ecNumber evidence="2">2.7.13.3</ecNumber>
    </recommendedName>
</protein>
<feature type="domain" description="PAC" evidence="11">
    <location>
        <begin position="420"/>
        <end position="473"/>
    </location>
</feature>
<dbReference type="SMART" id="SM00388">
    <property type="entry name" value="HisKA"/>
    <property type="match status" value="1"/>
</dbReference>
<evidence type="ECO:0000313" key="12">
    <source>
        <dbReference type="EMBL" id="GJD90146.1"/>
    </source>
</evidence>
<dbReference type="PANTHER" id="PTHR43065:SF49">
    <property type="entry name" value="HISTIDINE KINASE"/>
    <property type="match status" value="1"/>
</dbReference>
<dbReference type="Proteomes" id="UP001055247">
    <property type="component" value="Unassembled WGS sequence"/>
</dbReference>